<dbReference type="InterPro" id="IPR023214">
    <property type="entry name" value="HAD_sf"/>
</dbReference>
<protein>
    <submittedName>
        <fullName evidence="1">HAD hydrolase-like protein</fullName>
    </submittedName>
</protein>
<dbReference type="InterPro" id="IPR023198">
    <property type="entry name" value="PGP-like_dom2"/>
</dbReference>
<dbReference type="SFLD" id="SFLDS00003">
    <property type="entry name" value="Haloacid_Dehalogenase"/>
    <property type="match status" value="1"/>
</dbReference>
<dbReference type="Pfam" id="PF13419">
    <property type="entry name" value="HAD_2"/>
    <property type="match status" value="1"/>
</dbReference>
<keyword evidence="2" id="KW-1185">Reference proteome</keyword>
<evidence type="ECO:0000313" key="2">
    <source>
        <dbReference type="Proteomes" id="UP001336020"/>
    </source>
</evidence>
<proteinExistence type="predicted"/>
<dbReference type="EMBL" id="JAUTXY010000003">
    <property type="protein sequence ID" value="MEE2057812.1"/>
    <property type="molecule type" value="Genomic_DNA"/>
</dbReference>
<reference evidence="1 2" key="1">
    <citation type="submission" date="2023-07" db="EMBL/GenBank/DDBJ databases">
        <authorList>
            <person name="Girao M."/>
            <person name="Carvalho M.F."/>
        </authorList>
    </citation>
    <scope>NUCLEOTIDE SEQUENCE [LARGE SCALE GENOMIC DNA]</scope>
    <source>
        <strain evidence="1 2">YIM65754</strain>
    </source>
</reference>
<dbReference type="InterPro" id="IPR036412">
    <property type="entry name" value="HAD-like_sf"/>
</dbReference>
<name>A0ABU7L8D3_9NOCA</name>
<dbReference type="SUPFAM" id="SSF56784">
    <property type="entry name" value="HAD-like"/>
    <property type="match status" value="1"/>
</dbReference>
<dbReference type="Gene3D" id="1.10.150.240">
    <property type="entry name" value="Putative phosphatase, domain 2"/>
    <property type="match status" value="1"/>
</dbReference>
<dbReference type="InterPro" id="IPR041492">
    <property type="entry name" value="HAD_2"/>
</dbReference>
<dbReference type="PANTHER" id="PTHR43434:SF20">
    <property type="entry name" value="5'-NUCLEOTIDASE"/>
    <property type="match status" value="1"/>
</dbReference>
<dbReference type="PANTHER" id="PTHR43434">
    <property type="entry name" value="PHOSPHOGLYCOLATE PHOSPHATASE"/>
    <property type="match status" value="1"/>
</dbReference>
<dbReference type="SFLD" id="SFLDG01129">
    <property type="entry name" value="C1.5:_HAD__Beta-PGM__Phosphata"/>
    <property type="match status" value="1"/>
</dbReference>
<dbReference type="RefSeq" id="WP_330133034.1">
    <property type="nucleotide sequence ID" value="NZ_JAUTXY010000003.1"/>
</dbReference>
<organism evidence="1 2">
    <name type="scientific">Rhodococcus artemisiae</name>
    <dbReference type="NCBI Taxonomy" id="714159"/>
    <lineage>
        <taxon>Bacteria</taxon>
        <taxon>Bacillati</taxon>
        <taxon>Actinomycetota</taxon>
        <taxon>Actinomycetes</taxon>
        <taxon>Mycobacteriales</taxon>
        <taxon>Nocardiaceae</taxon>
        <taxon>Rhodococcus</taxon>
    </lineage>
</organism>
<dbReference type="InterPro" id="IPR050155">
    <property type="entry name" value="HAD-like_hydrolase_sf"/>
</dbReference>
<dbReference type="Proteomes" id="UP001336020">
    <property type="component" value="Unassembled WGS sequence"/>
</dbReference>
<accession>A0ABU7L8D3</accession>
<sequence>MTLLAAPHPLLLPAPVVLFDLDGTLTDSATGVINGFLHAAETVGFTVPDGNLEWLLGPPMRDTLRSFGLGDAEIELGSAAYREYYTTTGWSENALFDGIGAMLVAVRDTGSRLAVATSKNESAAVRILEHFGIADHFEFIGGASEDGVRRAKADVVAHSLAALGVEAVGAAQGGTSDVVMVGDREHDIHGAGRFGIPTLFVEWGYGTEGEGASAATTVAAVDDLQFLLTGTH</sequence>
<dbReference type="Gene3D" id="3.40.50.1000">
    <property type="entry name" value="HAD superfamily/HAD-like"/>
    <property type="match status" value="1"/>
</dbReference>
<gene>
    <name evidence="1" type="ORF">Q7514_09785</name>
</gene>
<comment type="caution">
    <text evidence="1">The sequence shown here is derived from an EMBL/GenBank/DDBJ whole genome shotgun (WGS) entry which is preliminary data.</text>
</comment>
<evidence type="ECO:0000313" key="1">
    <source>
        <dbReference type="EMBL" id="MEE2057812.1"/>
    </source>
</evidence>